<feature type="transmembrane region" description="Helical" evidence="8">
    <location>
        <begin position="142"/>
        <end position="164"/>
    </location>
</feature>
<dbReference type="SUPFAM" id="SSF54631">
    <property type="entry name" value="CBS-domain pair"/>
    <property type="match status" value="1"/>
</dbReference>
<dbReference type="Gene3D" id="1.10.3080.10">
    <property type="entry name" value="Clc chloride channel"/>
    <property type="match status" value="1"/>
</dbReference>
<evidence type="ECO:0000313" key="11">
    <source>
        <dbReference type="Proteomes" id="UP001491310"/>
    </source>
</evidence>
<dbReference type="PANTHER" id="PTHR11689:SF136">
    <property type="entry name" value="H(+)_CL(-) EXCHANGE TRANSPORTER 7"/>
    <property type="match status" value="1"/>
</dbReference>
<evidence type="ECO:0000256" key="3">
    <source>
        <dbReference type="ARBA" id="ARBA00022692"/>
    </source>
</evidence>
<keyword evidence="4" id="KW-0677">Repeat</keyword>
<dbReference type="Gene3D" id="2.60.120.650">
    <property type="entry name" value="Cupin"/>
    <property type="match status" value="1"/>
</dbReference>
<dbReference type="EMBL" id="JALJOT010000005">
    <property type="protein sequence ID" value="KAK9915224.1"/>
    <property type="molecule type" value="Genomic_DNA"/>
</dbReference>
<keyword evidence="7 8" id="KW-0472">Membrane</keyword>
<dbReference type="PROSITE" id="PS51184">
    <property type="entry name" value="JMJC"/>
    <property type="match status" value="1"/>
</dbReference>
<keyword evidence="11" id="KW-1185">Reference proteome</keyword>
<keyword evidence="6" id="KW-0129">CBS domain</keyword>
<comment type="similarity">
    <text evidence="2">Belongs to the JARID1 histone demethylase family.</text>
</comment>
<gene>
    <name evidence="10" type="ORF">WJX75_006445</name>
</gene>
<dbReference type="InterPro" id="IPR001807">
    <property type="entry name" value="ClC"/>
</dbReference>
<evidence type="ECO:0000256" key="7">
    <source>
        <dbReference type="ARBA" id="ARBA00023136"/>
    </source>
</evidence>
<accession>A0ABR2YUL0</accession>
<comment type="caution">
    <text evidence="10">The sequence shown here is derived from an EMBL/GenBank/DDBJ whole genome shotgun (WGS) entry which is preliminary data.</text>
</comment>
<protein>
    <recommendedName>
        <fullName evidence="9">JmjC domain-containing protein</fullName>
    </recommendedName>
</protein>
<feature type="transmembrane region" description="Helical" evidence="8">
    <location>
        <begin position="350"/>
        <end position="369"/>
    </location>
</feature>
<dbReference type="PANTHER" id="PTHR11689">
    <property type="entry name" value="CHLORIDE CHANNEL PROTEIN CLC FAMILY MEMBER"/>
    <property type="match status" value="1"/>
</dbReference>
<dbReference type="SUPFAM" id="SSF81340">
    <property type="entry name" value="Clc chloride channel"/>
    <property type="match status" value="1"/>
</dbReference>
<dbReference type="InterPro" id="IPR014743">
    <property type="entry name" value="Cl-channel_core"/>
</dbReference>
<dbReference type="InterPro" id="IPR003347">
    <property type="entry name" value="JmjC_dom"/>
</dbReference>
<sequence length="1090" mass="117760">MEEEERLEARLRMMSDYQSYDFSFKDTDLEREVRKRQQRAEAANVQRWRWLLVLCIGATVAILSLIVNLGIAGLNSVKIKATERMIASTGGFWRPYFLYVGVSAAYAVCAGAIVAFWAPAAAGSGMSEIKAYFNGVHSTGLLSLRTLIGKLLSALFVLAAGLIAEGEAPFVHIGAIVGGGFASAGSRSLTKLLGGRCEVKLPRSWGGFFRNDFDHRNFSAIGAAAGMATAFAAPLSGMVFIAEESAANLGAPTYYKALAANCVAILVFNILSSAFSNGSTFWNTRLFLQLDTSTADVLGLFYVRLWELPIVVAMAFAIGALGSLFVAANSRLIYMLRRRFIPTSSRFRRTLEVVGLAVLTGTLWFGISYGSPCSPTPSPEQQDLLFPQPLPSNILTFARYNRYPRLWCPAGQYSVYGQVFMRPPRLMLRNLVGLSQGSAHGLGRSLVDAPTAALYGALTFAMLTLTYGAGASLGVITPVLQFGAACGLLVGHGIASLATRIDSTTAVSLSTYAIVGAAAFLSGCVRYKASAVLITVESTGAWFLVVPVTIAVFCAKVVADRFNPLPPVVAIPDLLHVLKSTSFQAFPVTEEVEQAAQPGAEFHVLGVIERKAVLKMLQHRIGFCDSAATCELPENLECDGGSGSGLPEETDELLSLLGSFEQRPFKADSPEDQAAILRDVGQSCVGRHLNLRPFMFRAPLLVQQGASLTRALSLFRQIGLHHILVAPPDPRAIGFITRKDLVFDNACLAHLRKHKAGQGMSAASNGVGHSLVLEQDPISTVTADVASCLEGAGRPVIISDAFSKWPALQKWSFAFFRHRFGQRPVKVNDRAPARHADLKTGVGLLRTCEISLDRYIQYIENLPSTLEELRNRVHSQGSASSSANSAPYYLNGWRAFSEHPELADDCPGPDFLRGVDQSAEIMCAVEATLLGKALQKPEASPHLTWSGITSNLKKVFMGPPGTVTRLHYDAGAAHGYLGQVIGRKLFVLYPPTDTPFLYRIEGETETVQSAIDPLDPCTSNKYPLYTLTSPVAFVLHPMEAVVIPQGWWHYAVALDASITVMQNFYHAPTNAAGMVRQVLKSIAGLKMATG</sequence>
<evidence type="ECO:0000259" key="9">
    <source>
        <dbReference type="PROSITE" id="PS51184"/>
    </source>
</evidence>
<dbReference type="Pfam" id="PF00654">
    <property type="entry name" value="Voltage_CLC"/>
    <property type="match status" value="1"/>
</dbReference>
<feature type="transmembrane region" description="Helical" evidence="8">
    <location>
        <begin position="507"/>
        <end position="527"/>
    </location>
</feature>
<feature type="transmembrane region" description="Helical" evidence="8">
    <location>
        <begin position="539"/>
        <end position="559"/>
    </location>
</feature>
<dbReference type="SUPFAM" id="SSF51197">
    <property type="entry name" value="Clavaminate synthase-like"/>
    <property type="match status" value="1"/>
</dbReference>
<feature type="transmembrane region" description="Helical" evidence="8">
    <location>
        <begin position="310"/>
        <end position="329"/>
    </location>
</feature>
<feature type="transmembrane region" description="Helical" evidence="8">
    <location>
        <begin position="452"/>
        <end position="475"/>
    </location>
</feature>
<dbReference type="Pfam" id="PF13621">
    <property type="entry name" value="Cupin_8"/>
    <property type="match status" value="1"/>
</dbReference>
<dbReference type="InterPro" id="IPR046342">
    <property type="entry name" value="CBS_dom_sf"/>
</dbReference>
<dbReference type="SMART" id="SM00558">
    <property type="entry name" value="JmjC"/>
    <property type="match status" value="1"/>
</dbReference>
<feature type="transmembrane region" description="Helical" evidence="8">
    <location>
        <begin position="96"/>
        <end position="122"/>
    </location>
</feature>
<dbReference type="InterPro" id="IPR051280">
    <property type="entry name" value="Cl-channel/antiporter"/>
</dbReference>
<dbReference type="PRINTS" id="PR00762">
    <property type="entry name" value="CLCHANNEL"/>
</dbReference>
<evidence type="ECO:0000256" key="5">
    <source>
        <dbReference type="ARBA" id="ARBA00022989"/>
    </source>
</evidence>
<dbReference type="Proteomes" id="UP001491310">
    <property type="component" value="Unassembled WGS sequence"/>
</dbReference>
<keyword evidence="3 8" id="KW-0812">Transmembrane</keyword>
<comment type="subcellular location">
    <subcellularLocation>
        <location evidence="1">Membrane</location>
        <topology evidence="1">Multi-pass membrane protein</topology>
    </subcellularLocation>
</comment>
<evidence type="ECO:0000313" key="10">
    <source>
        <dbReference type="EMBL" id="KAK9915224.1"/>
    </source>
</evidence>
<feature type="transmembrane region" description="Helical" evidence="8">
    <location>
        <begin position="482"/>
        <end position="501"/>
    </location>
</feature>
<keyword evidence="5 8" id="KW-1133">Transmembrane helix</keyword>
<evidence type="ECO:0000256" key="4">
    <source>
        <dbReference type="ARBA" id="ARBA00022737"/>
    </source>
</evidence>
<organism evidence="10 11">
    <name type="scientific">Coccomyxa subellipsoidea</name>
    <dbReference type="NCBI Taxonomy" id="248742"/>
    <lineage>
        <taxon>Eukaryota</taxon>
        <taxon>Viridiplantae</taxon>
        <taxon>Chlorophyta</taxon>
        <taxon>core chlorophytes</taxon>
        <taxon>Trebouxiophyceae</taxon>
        <taxon>Trebouxiophyceae incertae sedis</taxon>
        <taxon>Coccomyxaceae</taxon>
        <taxon>Coccomyxa</taxon>
    </lineage>
</organism>
<reference evidence="10 11" key="1">
    <citation type="journal article" date="2024" name="Nat. Commun.">
        <title>Phylogenomics reveals the evolutionary origins of lichenization in chlorophyte algae.</title>
        <authorList>
            <person name="Puginier C."/>
            <person name="Libourel C."/>
            <person name="Otte J."/>
            <person name="Skaloud P."/>
            <person name="Haon M."/>
            <person name="Grisel S."/>
            <person name="Petersen M."/>
            <person name="Berrin J.G."/>
            <person name="Delaux P.M."/>
            <person name="Dal Grande F."/>
            <person name="Keller J."/>
        </authorList>
    </citation>
    <scope>NUCLEOTIDE SEQUENCE [LARGE SCALE GENOMIC DNA]</scope>
    <source>
        <strain evidence="10 11">SAG 216-7</strain>
    </source>
</reference>
<name>A0ABR2YUL0_9CHLO</name>
<dbReference type="InterPro" id="IPR041667">
    <property type="entry name" value="Cupin_8"/>
</dbReference>
<proteinExistence type="inferred from homology"/>
<feature type="transmembrane region" description="Helical" evidence="8">
    <location>
        <begin position="50"/>
        <end position="75"/>
    </location>
</feature>
<evidence type="ECO:0000256" key="8">
    <source>
        <dbReference type="SAM" id="Phobius"/>
    </source>
</evidence>
<feature type="transmembrane region" description="Helical" evidence="8">
    <location>
        <begin position="218"/>
        <end position="242"/>
    </location>
</feature>
<evidence type="ECO:0000256" key="6">
    <source>
        <dbReference type="ARBA" id="ARBA00023122"/>
    </source>
</evidence>
<evidence type="ECO:0000256" key="1">
    <source>
        <dbReference type="ARBA" id="ARBA00004141"/>
    </source>
</evidence>
<feature type="transmembrane region" description="Helical" evidence="8">
    <location>
        <begin position="254"/>
        <end position="274"/>
    </location>
</feature>
<evidence type="ECO:0000256" key="2">
    <source>
        <dbReference type="ARBA" id="ARBA00006801"/>
    </source>
</evidence>
<feature type="domain" description="JmjC" evidence="9">
    <location>
        <begin position="925"/>
        <end position="1081"/>
    </location>
</feature>